<dbReference type="PANTHER" id="PTHR38630">
    <property type="entry name" value="PROTEIN CBG12780"/>
    <property type="match status" value="1"/>
</dbReference>
<proteinExistence type="predicted"/>
<evidence type="ECO:0000256" key="1">
    <source>
        <dbReference type="SAM" id="MobiDB-lite"/>
    </source>
</evidence>
<accession>A0AAN5CGZ6</accession>
<keyword evidence="4" id="KW-1185">Reference proteome</keyword>
<dbReference type="AlphaFoldDB" id="A0AAN5CGZ6"/>
<evidence type="ECO:0000259" key="2">
    <source>
        <dbReference type="Pfam" id="PF24983"/>
    </source>
</evidence>
<evidence type="ECO:0000313" key="3">
    <source>
        <dbReference type="EMBL" id="GMR43984.1"/>
    </source>
</evidence>
<organism evidence="3 4">
    <name type="scientific">Pristionchus mayeri</name>
    <dbReference type="NCBI Taxonomy" id="1317129"/>
    <lineage>
        <taxon>Eukaryota</taxon>
        <taxon>Metazoa</taxon>
        <taxon>Ecdysozoa</taxon>
        <taxon>Nematoda</taxon>
        <taxon>Chromadorea</taxon>
        <taxon>Rhabditida</taxon>
        <taxon>Rhabditina</taxon>
        <taxon>Diplogasteromorpha</taxon>
        <taxon>Diplogasteroidea</taxon>
        <taxon>Neodiplogasteridae</taxon>
        <taxon>Pristionchus</taxon>
    </lineage>
</organism>
<name>A0AAN5CGZ6_9BILA</name>
<dbReference type="Pfam" id="PF24983">
    <property type="entry name" value="DUF7774"/>
    <property type="match status" value="1"/>
</dbReference>
<dbReference type="EMBL" id="BTRK01000003">
    <property type="protein sequence ID" value="GMR43984.1"/>
    <property type="molecule type" value="Genomic_DNA"/>
</dbReference>
<gene>
    <name evidence="3" type="ORF">PMAYCL1PPCAC_14179</name>
</gene>
<dbReference type="PANTHER" id="PTHR38630:SF1">
    <property type="entry name" value="DEK_C DOMAIN-CONTAINING PROTEIN-RELATED"/>
    <property type="match status" value="1"/>
</dbReference>
<dbReference type="InterPro" id="IPR056676">
    <property type="entry name" value="DUF7774"/>
</dbReference>
<feature type="region of interest" description="Disordered" evidence="1">
    <location>
        <begin position="102"/>
        <end position="124"/>
    </location>
</feature>
<feature type="non-terminal residue" evidence="3">
    <location>
        <position position="124"/>
    </location>
</feature>
<feature type="non-terminal residue" evidence="3">
    <location>
        <position position="1"/>
    </location>
</feature>
<reference evidence="4" key="1">
    <citation type="submission" date="2022-10" db="EMBL/GenBank/DDBJ databases">
        <title>Genome assembly of Pristionchus species.</title>
        <authorList>
            <person name="Yoshida K."/>
            <person name="Sommer R.J."/>
        </authorList>
    </citation>
    <scope>NUCLEOTIDE SEQUENCE [LARGE SCALE GENOMIC DNA]</scope>
    <source>
        <strain evidence="4">RS5460</strain>
    </source>
</reference>
<evidence type="ECO:0000313" key="4">
    <source>
        <dbReference type="Proteomes" id="UP001328107"/>
    </source>
</evidence>
<comment type="caution">
    <text evidence="3">The sequence shown here is derived from an EMBL/GenBank/DDBJ whole genome shotgun (WGS) entry which is preliminary data.</text>
</comment>
<protein>
    <recommendedName>
        <fullName evidence="2">DUF7774 domain-containing protein</fullName>
    </recommendedName>
</protein>
<sequence length="124" mass="14174">KINRRNNYLENALRFEEGEKIRKHYEAVGFNQPPPLHILALLNKALDFVLESVLFPAEDLDTGITNEMRVFIIKKQEARQAMLEVIFHRPNLMPTKWGGAAATAKCSKGSKKSGERKKGWFSSF</sequence>
<dbReference type="Proteomes" id="UP001328107">
    <property type="component" value="Unassembled WGS sequence"/>
</dbReference>
<feature type="domain" description="DUF7774" evidence="2">
    <location>
        <begin position="2"/>
        <end position="86"/>
    </location>
</feature>